<comment type="caution">
    <text evidence="2">The sequence shown here is derived from an EMBL/GenBank/DDBJ whole genome shotgun (WGS) entry which is preliminary data.</text>
</comment>
<keyword evidence="3" id="KW-1185">Reference proteome</keyword>
<accession>A0ABN3NG11</accession>
<gene>
    <name evidence="2" type="ORF">GCM10010276_84870</name>
</gene>
<reference evidence="2 3" key="1">
    <citation type="journal article" date="2019" name="Int. J. Syst. Evol. Microbiol.">
        <title>The Global Catalogue of Microorganisms (GCM) 10K type strain sequencing project: providing services to taxonomists for standard genome sequencing and annotation.</title>
        <authorList>
            <consortium name="The Broad Institute Genomics Platform"/>
            <consortium name="The Broad Institute Genome Sequencing Center for Infectious Disease"/>
            <person name="Wu L."/>
            <person name="Ma J."/>
        </authorList>
    </citation>
    <scope>NUCLEOTIDE SEQUENCE [LARGE SCALE GENOMIC DNA]</scope>
    <source>
        <strain evidence="2 3">JCM 4395</strain>
    </source>
</reference>
<name>A0ABN3NG11_STRLO</name>
<dbReference type="Proteomes" id="UP001501777">
    <property type="component" value="Unassembled WGS sequence"/>
</dbReference>
<protein>
    <submittedName>
        <fullName evidence="2">Uncharacterized protein</fullName>
    </submittedName>
</protein>
<sequence length="74" mass="7490">MIGLLVVPSGSATAGSTPHKNPYDPDGKTDTNDNGTGTDAGHDDLPLDGLLKCSDGTERGAAGRSRLLPDVGWG</sequence>
<dbReference type="EMBL" id="BAAASG010000028">
    <property type="protein sequence ID" value="GAA2521217.1"/>
    <property type="molecule type" value="Genomic_DNA"/>
</dbReference>
<evidence type="ECO:0000256" key="1">
    <source>
        <dbReference type="SAM" id="MobiDB-lite"/>
    </source>
</evidence>
<feature type="compositionally biased region" description="Polar residues" evidence="1">
    <location>
        <begin position="10"/>
        <end position="19"/>
    </location>
</feature>
<evidence type="ECO:0000313" key="3">
    <source>
        <dbReference type="Proteomes" id="UP001501777"/>
    </source>
</evidence>
<evidence type="ECO:0000313" key="2">
    <source>
        <dbReference type="EMBL" id="GAA2521217.1"/>
    </source>
</evidence>
<feature type="region of interest" description="Disordered" evidence="1">
    <location>
        <begin position="1"/>
        <end position="74"/>
    </location>
</feature>
<feature type="compositionally biased region" description="Basic and acidic residues" evidence="1">
    <location>
        <begin position="21"/>
        <end position="31"/>
    </location>
</feature>
<organism evidence="2 3">
    <name type="scientific">Streptomyces longisporus</name>
    <dbReference type="NCBI Taxonomy" id="1948"/>
    <lineage>
        <taxon>Bacteria</taxon>
        <taxon>Bacillati</taxon>
        <taxon>Actinomycetota</taxon>
        <taxon>Actinomycetes</taxon>
        <taxon>Kitasatosporales</taxon>
        <taxon>Streptomycetaceae</taxon>
        <taxon>Streptomyces</taxon>
    </lineage>
</organism>
<proteinExistence type="predicted"/>